<dbReference type="InterPro" id="IPR043502">
    <property type="entry name" value="DNA/RNA_pol_sf"/>
</dbReference>
<dbReference type="PANTHER" id="PTHR24559">
    <property type="entry name" value="TRANSPOSON TY3-I GAG-POL POLYPROTEIN"/>
    <property type="match status" value="1"/>
</dbReference>
<sequence length="82" mass="9635">MDVIRKTRHNEIVEVTTPVLITWKDGKSRLFEDFRALNNYTKADSYPIPRLTHDLDKLSQAKDIIKMDCMKGFHKMDLEQSP</sequence>
<dbReference type="Gene3D" id="3.10.10.10">
    <property type="entry name" value="HIV Type 1 Reverse Transcriptase, subunit A, domain 1"/>
    <property type="match status" value="1"/>
</dbReference>
<accession>A0A9Q3BZL6</accession>
<dbReference type="AlphaFoldDB" id="A0A9Q3BZL6"/>
<evidence type="ECO:0008006" key="3">
    <source>
        <dbReference type="Google" id="ProtNLM"/>
    </source>
</evidence>
<keyword evidence="2" id="KW-1185">Reference proteome</keyword>
<dbReference type="Gene3D" id="3.30.70.270">
    <property type="match status" value="1"/>
</dbReference>
<proteinExistence type="predicted"/>
<evidence type="ECO:0000313" key="1">
    <source>
        <dbReference type="EMBL" id="MBW0473908.1"/>
    </source>
</evidence>
<reference evidence="1" key="1">
    <citation type="submission" date="2021-03" db="EMBL/GenBank/DDBJ databases">
        <title>Draft genome sequence of rust myrtle Austropuccinia psidii MF-1, a brazilian biotype.</title>
        <authorList>
            <person name="Quecine M.C."/>
            <person name="Pachon D.M.R."/>
            <person name="Bonatelli M.L."/>
            <person name="Correr F.H."/>
            <person name="Franceschini L.M."/>
            <person name="Leite T.F."/>
            <person name="Margarido G.R.A."/>
            <person name="Almeida C.A."/>
            <person name="Ferrarezi J.A."/>
            <person name="Labate C.A."/>
        </authorList>
    </citation>
    <scope>NUCLEOTIDE SEQUENCE</scope>
    <source>
        <strain evidence="1">MF-1</strain>
    </source>
</reference>
<dbReference type="Proteomes" id="UP000765509">
    <property type="component" value="Unassembled WGS sequence"/>
</dbReference>
<comment type="caution">
    <text evidence="1">The sequence shown here is derived from an EMBL/GenBank/DDBJ whole genome shotgun (WGS) entry which is preliminary data.</text>
</comment>
<dbReference type="PANTHER" id="PTHR24559:SF444">
    <property type="entry name" value="REVERSE TRANSCRIPTASE DOMAIN-CONTAINING PROTEIN"/>
    <property type="match status" value="1"/>
</dbReference>
<dbReference type="OrthoDB" id="3250101at2759"/>
<dbReference type="SUPFAM" id="SSF56672">
    <property type="entry name" value="DNA/RNA polymerases"/>
    <property type="match status" value="1"/>
</dbReference>
<gene>
    <name evidence="1" type="ORF">O181_013623</name>
</gene>
<dbReference type="InterPro" id="IPR053134">
    <property type="entry name" value="RNA-dir_DNA_polymerase"/>
</dbReference>
<protein>
    <recommendedName>
        <fullName evidence="3">Reverse transcriptase domain-containing protein</fullName>
    </recommendedName>
</protein>
<evidence type="ECO:0000313" key="2">
    <source>
        <dbReference type="Proteomes" id="UP000765509"/>
    </source>
</evidence>
<dbReference type="InterPro" id="IPR043128">
    <property type="entry name" value="Rev_trsase/Diguanyl_cyclase"/>
</dbReference>
<organism evidence="1 2">
    <name type="scientific">Austropuccinia psidii MF-1</name>
    <dbReference type="NCBI Taxonomy" id="1389203"/>
    <lineage>
        <taxon>Eukaryota</taxon>
        <taxon>Fungi</taxon>
        <taxon>Dikarya</taxon>
        <taxon>Basidiomycota</taxon>
        <taxon>Pucciniomycotina</taxon>
        <taxon>Pucciniomycetes</taxon>
        <taxon>Pucciniales</taxon>
        <taxon>Sphaerophragmiaceae</taxon>
        <taxon>Austropuccinia</taxon>
    </lineage>
</organism>
<name>A0A9Q3BZL6_9BASI</name>
<dbReference type="EMBL" id="AVOT02003577">
    <property type="protein sequence ID" value="MBW0473908.1"/>
    <property type="molecule type" value="Genomic_DNA"/>
</dbReference>